<proteinExistence type="predicted"/>
<dbReference type="Proteomes" id="UP000275078">
    <property type="component" value="Unassembled WGS sequence"/>
</dbReference>
<protein>
    <submittedName>
        <fullName evidence="2">Uncharacterized protein</fullName>
    </submittedName>
</protein>
<name>A0A3N4INL5_ASCIM</name>
<sequence>MSKVKHLEESLLLLRPESRCSTRKTQCRAREKEKIRRRRRRRRRRNTSARNTGRPRTIKVCGSEAKSFVSDRDRRKKTPLLLLNVPASPLDPGGLEGWYFRDRHDANDVFGLVCYESSERKSRRTRQLKLWRRRSVYKVTNVNMGKGGP</sequence>
<evidence type="ECO:0000256" key="1">
    <source>
        <dbReference type="SAM" id="MobiDB-lite"/>
    </source>
</evidence>
<keyword evidence="3" id="KW-1185">Reference proteome</keyword>
<organism evidence="2 3">
    <name type="scientific">Ascobolus immersus RN42</name>
    <dbReference type="NCBI Taxonomy" id="1160509"/>
    <lineage>
        <taxon>Eukaryota</taxon>
        <taxon>Fungi</taxon>
        <taxon>Dikarya</taxon>
        <taxon>Ascomycota</taxon>
        <taxon>Pezizomycotina</taxon>
        <taxon>Pezizomycetes</taxon>
        <taxon>Pezizales</taxon>
        <taxon>Ascobolaceae</taxon>
        <taxon>Ascobolus</taxon>
    </lineage>
</organism>
<dbReference type="EMBL" id="ML119646">
    <property type="protein sequence ID" value="RPA87753.1"/>
    <property type="molecule type" value="Genomic_DNA"/>
</dbReference>
<reference evidence="2 3" key="1">
    <citation type="journal article" date="2018" name="Nat. Ecol. Evol.">
        <title>Pezizomycetes genomes reveal the molecular basis of ectomycorrhizal truffle lifestyle.</title>
        <authorList>
            <person name="Murat C."/>
            <person name="Payen T."/>
            <person name="Noel B."/>
            <person name="Kuo A."/>
            <person name="Morin E."/>
            <person name="Chen J."/>
            <person name="Kohler A."/>
            <person name="Krizsan K."/>
            <person name="Balestrini R."/>
            <person name="Da Silva C."/>
            <person name="Montanini B."/>
            <person name="Hainaut M."/>
            <person name="Levati E."/>
            <person name="Barry K.W."/>
            <person name="Belfiori B."/>
            <person name="Cichocki N."/>
            <person name="Clum A."/>
            <person name="Dockter R.B."/>
            <person name="Fauchery L."/>
            <person name="Guy J."/>
            <person name="Iotti M."/>
            <person name="Le Tacon F."/>
            <person name="Lindquist E.A."/>
            <person name="Lipzen A."/>
            <person name="Malagnac F."/>
            <person name="Mello A."/>
            <person name="Molinier V."/>
            <person name="Miyauchi S."/>
            <person name="Poulain J."/>
            <person name="Riccioni C."/>
            <person name="Rubini A."/>
            <person name="Sitrit Y."/>
            <person name="Splivallo R."/>
            <person name="Traeger S."/>
            <person name="Wang M."/>
            <person name="Zifcakova L."/>
            <person name="Wipf D."/>
            <person name="Zambonelli A."/>
            <person name="Paolocci F."/>
            <person name="Nowrousian M."/>
            <person name="Ottonello S."/>
            <person name="Baldrian P."/>
            <person name="Spatafora J.W."/>
            <person name="Henrissat B."/>
            <person name="Nagy L.G."/>
            <person name="Aury J.M."/>
            <person name="Wincker P."/>
            <person name="Grigoriev I.V."/>
            <person name="Bonfante P."/>
            <person name="Martin F.M."/>
        </authorList>
    </citation>
    <scope>NUCLEOTIDE SEQUENCE [LARGE SCALE GENOMIC DNA]</scope>
    <source>
        <strain evidence="2 3">RN42</strain>
    </source>
</reference>
<evidence type="ECO:0000313" key="2">
    <source>
        <dbReference type="EMBL" id="RPA87753.1"/>
    </source>
</evidence>
<dbReference type="AlphaFoldDB" id="A0A3N4INL5"/>
<feature type="compositionally biased region" description="Basic residues" evidence="1">
    <location>
        <begin position="35"/>
        <end position="47"/>
    </location>
</feature>
<gene>
    <name evidence="2" type="ORF">BJ508DRAFT_64046</name>
</gene>
<accession>A0A3N4INL5</accession>
<evidence type="ECO:0000313" key="3">
    <source>
        <dbReference type="Proteomes" id="UP000275078"/>
    </source>
</evidence>
<feature type="region of interest" description="Disordered" evidence="1">
    <location>
        <begin position="23"/>
        <end position="56"/>
    </location>
</feature>